<keyword evidence="3" id="KW-0547">Nucleotide-binding</keyword>
<dbReference type="InterPro" id="IPR035434">
    <property type="entry name" value="GCL_bact_plant"/>
</dbReference>
<evidence type="ECO:0000256" key="4">
    <source>
        <dbReference type="ARBA" id="ARBA00022840"/>
    </source>
</evidence>
<sequence>MDIDEKITSFILSQPVTHQHRKVGMEEECIIYTEDLNRLLVNPAEQYSATDLMNEMNQLTDKNGIYSLEPGGQLEWSSLPYENLSDLSLAQLNHRRLLNDVTDHHNLIVLNWGLEPRFSPNDIDLIDQLKYQLMSDHMGKVNTLGKWMMRNTASIQVNFDITNKQDAEKMVFLADCLHPVCAYLFANSPFRKNEPTGTENIRNMIWEHTDNHRCRNLIDHGINSPDSLIQNYIDYMMLVPGIFQLNSENIFEATDGTLGDQLINLNVNGKIRDSDIQIALHQIFTNVRLKHLVEVRGADRPPLGHELAPVAFWTGLLMAEKTREKALNVVKQWSEIDRASWNKAALNLDSSQIGPNGKTFDYWNKWAGELALEGLAEREKDEELFFEPLFKSVISEGPFSLQTQSDFVEREITLEDYIYEQ</sequence>
<dbReference type="Gene3D" id="3.30.590.20">
    <property type="match status" value="1"/>
</dbReference>
<dbReference type="InterPro" id="IPR014746">
    <property type="entry name" value="Gln_synth/guanido_kin_cat_dom"/>
</dbReference>
<keyword evidence="4" id="KW-0067">ATP-binding</keyword>
<dbReference type="EC" id="6.3.2.2" evidence="1"/>
<accession>A0A381T0K5</accession>
<dbReference type="PANTHER" id="PTHR34378:SF1">
    <property type="entry name" value="GLUTAMATE--CYSTEINE LIGASE, CHLOROPLASTIC"/>
    <property type="match status" value="1"/>
</dbReference>
<dbReference type="Pfam" id="PF04107">
    <property type="entry name" value="GCS2"/>
    <property type="match status" value="1"/>
</dbReference>
<dbReference type="GO" id="GO:0005524">
    <property type="term" value="F:ATP binding"/>
    <property type="evidence" value="ECO:0007669"/>
    <property type="project" value="UniProtKB-KW"/>
</dbReference>
<dbReference type="GO" id="GO:0004357">
    <property type="term" value="F:glutamate-cysteine ligase activity"/>
    <property type="evidence" value="ECO:0007669"/>
    <property type="project" value="UniProtKB-EC"/>
</dbReference>
<organism evidence="5">
    <name type="scientific">marine metagenome</name>
    <dbReference type="NCBI Taxonomy" id="408172"/>
    <lineage>
        <taxon>unclassified sequences</taxon>
        <taxon>metagenomes</taxon>
        <taxon>ecological metagenomes</taxon>
    </lineage>
</organism>
<evidence type="ECO:0000256" key="2">
    <source>
        <dbReference type="ARBA" id="ARBA00022598"/>
    </source>
</evidence>
<name>A0A381T0K5_9ZZZZ</name>
<evidence type="ECO:0000256" key="1">
    <source>
        <dbReference type="ARBA" id="ARBA00012220"/>
    </source>
</evidence>
<dbReference type="GO" id="GO:0006750">
    <property type="term" value="P:glutathione biosynthetic process"/>
    <property type="evidence" value="ECO:0007669"/>
    <property type="project" value="InterPro"/>
</dbReference>
<dbReference type="EMBL" id="UINC01003534">
    <property type="protein sequence ID" value="SVA07173.1"/>
    <property type="molecule type" value="Genomic_DNA"/>
</dbReference>
<reference evidence="5" key="1">
    <citation type="submission" date="2018-05" db="EMBL/GenBank/DDBJ databases">
        <authorList>
            <person name="Lanie J.A."/>
            <person name="Ng W.-L."/>
            <person name="Kazmierczak K.M."/>
            <person name="Andrzejewski T.M."/>
            <person name="Davidsen T.M."/>
            <person name="Wayne K.J."/>
            <person name="Tettelin H."/>
            <person name="Glass J.I."/>
            <person name="Rusch D."/>
            <person name="Podicherti R."/>
            <person name="Tsui H.-C.T."/>
            <person name="Winkler M.E."/>
        </authorList>
    </citation>
    <scope>NUCLEOTIDE SEQUENCE</scope>
</reference>
<evidence type="ECO:0000313" key="5">
    <source>
        <dbReference type="EMBL" id="SVA07173.1"/>
    </source>
</evidence>
<dbReference type="AlphaFoldDB" id="A0A381T0K5"/>
<dbReference type="PANTHER" id="PTHR34378">
    <property type="entry name" value="GLUTAMATE--CYSTEINE LIGASE, CHLOROPLASTIC"/>
    <property type="match status" value="1"/>
</dbReference>
<gene>
    <name evidence="5" type="ORF">METZ01_LOCUS60027</name>
</gene>
<dbReference type="InterPro" id="IPR006336">
    <property type="entry name" value="GCS2"/>
</dbReference>
<keyword evidence="2" id="KW-0436">Ligase</keyword>
<evidence type="ECO:0000256" key="3">
    <source>
        <dbReference type="ARBA" id="ARBA00022741"/>
    </source>
</evidence>
<proteinExistence type="predicted"/>
<dbReference type="SUPFAM" id="SSF55931">
    <property type="entry name" value="Glutamine synthetase/guanido kinase"/>
    <property type="match status" value="1"/>
</dbReference>
<protein>
    <recommendedName>
        <fullName evidence="1">glutamate--cysteine ligase</fullName>
        <ecNumber evidence="1">6.3.2.2</ecNumber>
    </recommendedName>
</protein>